<dbReference type="PROSITE" id="PS51194">
    <property type="entry name" value="HELICASE_CTER"/>
    <property type="match status" value="1"/>
</dbReference>
<keyword evidence="2" id="KW-0067">ATP-binding</keyword>
<dbReference type="Pfam" id="PF22982">
    <property type="entry name" value="WHD_HRQ1"/>
    <property type="match status" value="1"/>
</dbReference>
<gene>
    <name evidence="5" type="ORF">SAMN02746019_00014050</name>
</gene>
<dbReference type="InterPro" id="IPR003615">
    <property type="entry name" value="HNH_nuc"/>
</dbReference>
<feature type="domain" description="Helicase C-terminal" evidence="4">
    <location>
        <begin position="289"/>
        <end position="448"/>
    </location>
</feature>
<evidence type="ECO:0000259" key="4">
    <source>
        <dbReference type="PROSITE" id="PS51194"/>
    </source>
</evidence>
<dbReference type="PANTHER" id="PTHR47957:SF3">
    <property type="entry name" value="ATP-DEPENDENT HELICASE HRQ1"/>
    <property type="match status" value="1"/>
</dbReference>
<evidence type="ECO:0000313" key="6">
    <source>
        <dbReference type="Proteomes" id="UP000197025"/>
    </source>
</evidence>
<dbReference type="InterPro" id="IPR011545">
    <property type="entry name" value="DEAD/DEAH_box_helicase_dom"/>
</dbReference>
<dbReference type="Pfam" id="PF09369">
    <property type="entry name" value="MZB"/>
    <property type="match status" value="1"/>
</dbReference>
<dbReference type="SMART" id="SM00487">
    <property type="entry name" value="DEXDc"/>
    <property type="match status" value="1"/>
</dbReference>
<dbReference type="CDD" id="cd00085">
    <property type="entry name" value="HNHc"/>
    <property type="match status" value="1"/>
</dbReference>
<sequence length="848" mass="94498">MRSAMGMGDLALARLLQRWREDPSFRRHVAAWARAPARQAREVPIPADLHPRCQDALRRQGIQVLFTHQAEAYRAARQGAHVALFTGTASGKTLAFLLPIFQALCEDPRTTALFLYPTKALAHDQRAVLRAWLSALELPVAALPYDGDTPAEARRFVRERGRLILTNPDMLHLGILPQHPRWADFLRHLRFVVIDEAHVYRGVFGSHVANVLRRLRRLARAYGAAPQFLLASATVANGPELAEGLVEAPVHIVEDDGSPSGERHFILYRPPLLDAATGLRQSALTAAAGLILTLLEHGIPTIAFARSRMAVERLLRIVREAWSERGGDPGEVRGYRGGYLPEERREIEGGLREGWIRAVIATNALELGIDIGALQACVMVGYPGSIASVRQQAGRAGRRTPLSVALLVLTATPLDEYLAAHPEFLFRRSPEAVRFDPDNLLILTDHLRCAAFEWPLGSDELFARTLDTAWIVERMMAEGEPLYRNPTDGRVYFRADRYPAQEINLRTTTGERVHIRLAGPSGRVIGEVDRPSAPILVHPGAVYLHEGVAYRVLAVDWERGEALAEPFEGDEFTEPIVEARWALDQEHARWEAPWAVGAWGEVTITRRVVGYRRRRWPGGELIGWEEVETPEEALPTTAWWLALRPALVEALRAEGVWIGPLDYGLEWEAIRRAIRSRDGYRCRVCGAPELPGQAHDVHHLRPLRTFRDRAEAHAPENLITVCRRCHRRLEEMQGTRSALSGLGDLLHHLAPVFLMSDPADLSLLVDPEGRLTGGPTLLLYENVPGGVGFAEHLYTVQPFLLQAAGEVLQRCPCERGCPACVGPPGEMIDLKGETRRLLERLLEGARVE</sequence>
<dbReference type="PANTHER" id="PTHR47957">
    <property type="entry name" value="ATP-DEPENDENT HELICASE HRQ1"/>
    <property type="match status" value="1"/>
</dbReference>
<keyword evidence="5" id="KW-0378">Hydrolase</keyword>
<dbReference type="InParanoid" id="A0A212R8M5"/>
<name>A0A212R8M5_9CHLR</name>
<dbReference type="InterPro" id="IPR027417">
    <property type="entry name" value="P-loop_NTPase"/>
</dbReference>
<dbReference type="CDD" id="cd17923">
    <property type="entry name" value="DEXHc_Hrq1-like"/>
    <property type="match status" value="1"/>
</dbReference>
<dbReference type="GO" id="GO:0008270">
    <property type="term" value="F:zinc ion binding"/>
    <property type="evidence" value="ECO:0007669"/>
    <property type="project" value="InterPro"/>
</dbReference>
<evidence type="ECO:0000313" key="5">
    <source>
        <dbReference type="EMBL" id="SNB68573.1"/>
    </source>
</evidence>
<dbReference type="CDD" id="cd18797">
    <property type="entry name" value="SF2_C_Hrq"/>
    <property type="match status" value="1"/>
</dbReference>
<protein>
    <submittedName>
        <fullName evidence="5">DEAD/DEAH box helicase domain-containing protein</fullName>
    </submittedName>
</protein>
<dbReference type="GO" id="GO:0043138">
    <property type="term" value="F:3'-5' DNA helicase activity"/>
    <property type="evidence" value="ECO:0007669"/>
    <property type="project" value="TreeGrafter"/>
</dbReference>
<dbReference type="InterPro" id="IPR018973">
    <property type="entry name" value="MZB"/>
</dbReference>
<dbReference type="GO" id="GO:0006289">
    <property type="term" value="P:nucleotide-excision repair"/>
    <property type="evidence" value="ECO:0007669"/>
    <property type="project" value="TreeGrafter"/>
</dbReference>
<dbReference type="InterPro" id="IPR002711">
    <property type="entry name" value="HNH"/>
</dbReference>
<accession>A0A212R8M5</accession>
<reference evidence="6" key="1">
    <citation type="submission" date="2017-06" db="EMBL/GenBank/DDBJ databases">
        <authorList>
            <person name="Varghese N."/>
            <person name="Submissions S."/>
        </authorList>
    </citation>
    <scope>NUCLEOTIDE SEQUENCE [LARGE SCALE GENOMIC DNA]</scope>
    <source>
        <strain evidence="6">JAD2</strain>
    </source>
</reference>
<organism evidence="5 6">
    <name type="scientific">Thermoflexus hugenholtzii JAD2</name>
    <dbReference type="NCBI Taxonomy" id="877466"/>
    <lineage>
        <taxon>Bacteria</taxon>
        <taxon>Bacillati</taxon>
        <taxon>Chloroflexota</taxon>
        <taxon>Thermoflexia</taxon>
        <taxon>Thermoflexales</taxon>
        <taxon>Thermoflexaceae</taxon>
        <taxon>Thermoflexus</taxon>
    </lineage>
</organism>
<dbReference type="FunCoup" id="A0A212R8M5">
    <property type="interactions" value="250"/>
</dbReference>
<dbReference type="GO" id="GO:0004519">
    <property type="term" value="F:endonuclease activity"/>
    <property type="evidence" value="ECO:0007669"/>
    <property type="project" value="InterPro"/>
</dbReference>
<evidence type="ECO:0000256" key="2">
    <source>
        <dbReference type="ARBA" id="ARBA00022840"/>
    </source>
</evidence>
<proteinExistence type="predicted"/>
<dbReference type="InterPro" id="IPR001650">
    <property type="entry name" value="Helicase_C-like"/>
</dbReference>
<dbReference type="GO" id="GO:0036297">
    <property type="term" value="P:interstrand cross-link repair"/>
    <property type="evidence" value="ECO:0007669"/>
    <property type="project" value="TreeGrafter"/>
</dbReference>
<dbReference type="GO" id="GO:0003676">
    <property type="term" value="F:nucleic acid binding"/>
    <property type="evidence" value="ECO:0007669"/>
    <property type="project" value="InterPro"/>
</dbReference>
<dbReference type="Gene3D" id="1.10.30.50">
    <property type="match status" value="1"/>
</dbReference>
<dbReference type="Pfam" id="PF01844">
    <property type="entry name" value="HNH"/>
    <property type="match status" value="1"/>
</dbReference>
<evidence type="ECO:0000256" key="1">
    <source>
        <dbReference type="ARBA" id="ARBA00022741"/>
    </source>
</evidence>
<dbReference type="Gene3D" id="3.40.50.300">
    <property type="entry name" value="P-loop containing nucleotide triphosphate hydrolases"/>
    <property type="match status" value="2"/>
</dbReference>
<dbReference type="SMART" id="SM00490">
    <property type="entry name" value="HELICc"/>
    <property type="match status" value="1"/>
</dbReference>
<dbReference type="Proteomes" id="UP000197025">
    <property type="component" value="Unassembled WGS sequence"/>
</dbReference>
<dbReference type="Pfam" id="PF00271">
    <property type="entry name" value="Helicase_C"/>
    <property type="match status" value="1"/>
</dbReference>
<dbReference type="EMBL" id="FYEK01000037">
    <property type="protein sequence ID" value="SNB68573.1"/>
    <property type="molecule type" value="Genomic_DNA"/>
</dbReference>
<dbReference type="Pfam" id="PF00270">
    <property type="entry name" value="DEAD"/>
    <property type="match status" value="1"/>
</dbReference>
<keyword evidence="1" id="KW-0547">Nucleotide-binding</keyword>
<dbReference type="AlphaFoldDB" id="A0A212R8M5"/>
<dbReference type="SUPFAM" id="SSF52540">
    <property type="entry name" value="P-loop containing nucleoside triphosphate hydrolases"/>
    <property type="match status" value="1"/>
</dbReference>
<dbReference type="InterPro" id="IPR014001">
    <property type="entry name" value="Helicase_ATP-bd"/>
</dbReference>
<dbReference type="InterPro" id="IPR055227">
    <property type="entry name" value="HRQ1_WHD"/>
</dbReference>
<evidence type="ECO:0000259" key="3">
    <source>
        <dbReference type="PROSITE" id="PS51192"/>
    </source>
</evidence>
<feature type="domain" description="Helicase ATP-binding" evidence="3">
    <location>
        <begin position="73"/>
        <end position="253"/>
    </location>
</feature>
<dbReference type="PROSITE" id="PS51192">
    <property type="entry name" value="HELICASE_ATP_BIND_1"/>
    <property type="match status" value="1"/>
</dbReference>
<keyword evidence="6" id="KW-1185">Reference proteome</keyword>
<dbReference type="SMART" id="SM00507">
    <property type="entry name" value="HNHc"/>
    <property type="match status" value="1"/>
</dbReference>
<dbReference type="GO" id="GO:0005524">
    <property type="term" value="F:ATP binding"/>
    <property type="evidence" value="ECO:0007669"/>
    <property type="project" value="UniProtKB-KW"/>
</dbReference>
<keyword evidence="5" id="KW-0347">Helicase</keyword>